<evidence type="ECO:0000313" key="2">
    <source>
        <dbReference type="EMBL" id="KWU49278.1"/>
    </source>
</evidence>
<dbReference type="Proteomes" id="UP000067111">
    <property type="component" value="Unassembled WGS sequence"/>
</dbReference>
<keyword evidence="1" id="KW-1133">Transmembrane helix</keyword>
<dbReference type="RefSeq" id="WP_060755861.1">
    <property type="nucleotide sequence ID" value="NZ_LRMR01000029.1"/>
</dbReference>
<feature type="transmembrane region" description="Helical" evidence="1">
    <location>
        <begin position="33"/>
        <end position="56"/>
    </location>
</feature>
<dbReference type="AlphaFoldDB" id="A0A0X7K0R5"/>
<reference evidence="3" key="1">
    <citation type="submission" date="2016-01" db="EMBL/GenBank/DDBJ databases">
        <authorList>
            <person name="Gamez R.M."/>
            <person name="Rodriguez F."/>
            <person name="Bernal J.F."/>
            <person name="Agarwala R."/>
            <person name="Landsman D."/>
            <person name="Marino-Ramirez L."/>
        </authorList>
    </citation>
    <scope>NUCLEOTIDE SEQUENCE [LARGE SCALE GENOMIC DNA]</scope>
    <source>
        <strain evidence="3">Ps006</strain>
    </source>
</reference>
<name>A0A0X7K0R5_9PSED</name>
<protein>
    <submittedName>
        <fullName evidence="2">Uncharacterized protein</fullName>
    </submittedName>
</protein>
<keyword evidence="1" id="KW-0812">Transmembrane</keyword>
<proteinExistence type="predicted"/>
<keyword evidence="1" id="KW-0472">Membrane</keyword>
<accession>A0A0X7K0R5</accession>
<comment type="caution">
    <text evidence="2">The sequence shown here is derived from an EMBL/GenBank/DDBJ whole genome shotgun (WGS) entry which is preliminary data.</text>
</comment>
<dbReference type="EMBL" id="LRMR01000029">
    <property type="protein sequence ID" value="KWU49278.1"/>
    <property type="molecule type" value="Genomic_DNA"/>
</dbReference>
<organism evidence="2 3">
    <name type="scientific">Pseudomonas palleroniana</name>
    <dbReference type="NCBI Taxonomy" id="191390"/>
    <lineage>
        <taxon>Bacteria</taxon>
        <taxon>Pseudomonadati</taxon>
        <taxon>Pseudomonadota</taxon>
        <taxon>Gammaproteobacteria</taxon>
        <taxon>Pseudomonadales</taxon>
        <taxon>Pseudomonadaceae</taxon>
        <taxon>Pseudomonas</taxon>
    </lineage>
</organism>
<evidence type="ECO:0000313" key="3">
    <source>
        <dbReference type="Proteomes" id="UP000067111"/>
    </source>
</evidence>
<sequence>MNIEKYTTPTIDLKALENSVNLYDYKLKKLNKIWIPLQFHIPYMLIGLLILGTIITLFTKNFWIWAIIAPTVLTFIILDAAIQELSIDLSLIRDEARYLLYSARRSQTNLNHGI</sequence>
<gene>
    <name evidence="2" type="ORF">AWV77_19765</name>
</gene>
<feature type="transmembrane region" description="Helical" evidence="1">
    <location>
        <begin position="62"/>
        <end position="82"/>
    </location>
</feature>
<evidence type="ECO:0000256" key="1">
    <source>
        <dbReference type="SAM" id="Phobius"/>
    </source>
</evidence>